<keyword evidence="2" id="KW-1185">Reference proteome</keyword>
<comment type="caution">
    <text evidence="1">The sequence shown here is derived from an EMBL/GenBank/DDBJ whole genome shotgun (WGS) entry which is preliminary data.</text>
</comment>
<dbReference type="AlphaFoldDB" id="A0A939FAN0"/>
<dbReference type="RefSeq" id="WP_206964582.1">
    <property type="nucleotide sequence ID" value="NZ_JAFLRJ010000231.1"/>
</dbReference>
<protein>
    <submittedName>
        <fullName evidence="1">Uncharacterized protein</fullName>
    </submittedName>
</protein>
<name>A0A939FAN0_9ACTN</name>
<accession>A0A939FAN0</accession>
<evidence type="ECO:0000313" key="1">
    <source>
        <dbReference type="EMBL" id="MBO0514781.1"/>
    </source>
</evidence>
<evidence type="ECO:0000313" key="2">
    <source>
        <dbReference type="Proteomes" id="UP000664167"/>
    </source>
</evidence>
<organism evidence="1 2">
    <name type="scientific">Streptomyces beijiangensis</name>
    <dbReference type="NCBI Taxonomy" id="163361"/>
    <lineage>
        <taxon>Bacteria</taxon>
        <taxon>Bacillati</taxon>
        <taxon>Actinomycetota</taxon>
        <taxon>Actinomycetes</taxon>
        <taxon>Kitasatosporales</taxon>
        <taxon>Streptomycetaceae</taxon>
        <taxon>Streptomyces</taxon>
    </lineage>
</organism>
<dbReference type="EMBL" id="JAFLRJ010000231">
    <property type="protein sequence ID" value="MBO0514781.1"/>
    <property type="molecule type" value="Genomic_DNA"/>
</dbReference>
<gene>
    <name evidence="1" type="ORF">J0695_23720</name>
</gene>
<reference evidence="1" key="1">
    <citation type="submission" date="2021-03" db="EMBL/GenBank/DDBJ databases">
        <title>Streptomyces poriferae sp. nov., a novel marine sponge-derived Actinobacteria species with anti-MRSA activity.</title>
        <authorList>
            <person name="Sandoval-Powers M."/>
            <person name="Kralova S."/>
            <person name="Nguyen G.-S."/>
            <person name="Fawwal D."/>
            <person name="Degnes K."/>
            <person name="Klinkenberg G."/>
            <person name="Sletta H."/>
            <person name="Wentzel A."/>
            <person name="Liles M.R."/>
        </authorList>
    </citation>
    <scope>NUCLEOTIDE SEQUENCE</scope>
    <source>
        <strain evidence="1">DSM 41794</strain>
    </source>
</reference>
<sequence length="69" mass="7470">VCQRHGHGLLSRLIMCAEVVDTDGDLGLLIGSSPADMPIWDRTGMLRYALADVDADVVGQRINTSEDDD</sequence>
<proteinExistence type="predicted"/>
<dbReference type="Proteomes" id="UP000664167">
    <property type="component" value="Unassembled WGS sequence"/>
</dbReference>
<feature type="non-terminal residue" evidence="1">
    <location>
        <position position="1"/>
    </location>
</feature>